<evidence type="ECO:0000256" key="6">
    <source>
        <dbReference type="PROSITE-ProRule" id="PRU00433"/>
    </source>
</evidence>
<sequence length="116" mass="12402">MAALFLSLTSWSAPGHAQQLDGKRLFQQRCASCHAVQPGKSGVGPTLFAVMGRKAGSVEGARYSDAMRSAATVWDDATLDRFLANPRQAIPGTSMLIAIQNPGERAALVDFLKTLR</sequence>
<dbReference type="PROSITE" id="PS51007">
    <property type="entry name" value="CYTC"/>
    <property type="match status" value="1"/>
</dbReference>
<reference evidence="8 9" key="1">
    <citation type="submission" date="2016-06" db="EMBL/GenBank/DDBJ databases">
        <title>Complete genome sequences of Bordetella bronchialis and Bordetella flabilis.</title>
        <authorList>
            <person name="LiPuma J.J."/>
            <person name="Spilker T."/>
        </authorList>
    </citation>
    <scope>NUCLEOTIDE SEQUENCE [LARGE SCALE GENOMIC DNA]</scope>
    <source>
        <strain evidence="8 9">AU10664</strain>
    </source>
</reference>
<dbReference type="Proteomes" id="UP000091926">
    <property type="component" value="Chromosome"/>
</dbReference>
<protein>
    <recommendedName>
        <fullName evidence="7">Cytochrome c domain-containing protein</fullName>
    </recommendedName>
</protein>
<proteinExistence type="predicted"/>
<keyword evidence="5 6" id="KW-0408">Iron</keyword>
<dbReference type="InterPro" id="IPR002327">
    <property type="entry name" value="Cyt_c_1A/1B"/>
</dbReference>
<organism evidence="8 9">
    <name type="scientific">Bordetella flabilis</name>
    <dbReference type="NCBI Taxonomy" id="463014"/>
    <lineage>
        <taxon>Bacteria</taxon>
        <taxon>Pseudomonadati</taxon>
        <taxon>Pseudomonadota</taxon>
        <taxon>Betaproteobacteria</taxon>
        <taxon>Burkholderiales</taxon>
        <taxon>Alcaligenaceae</taxon>
        <taxon>Bordetella</taxon>
    </lineage>
</organism>
<dbReference type="STRING" id="463014.BAU07_06585"/>
<dbReference type="OrthoDB" id="9805828at2"/>
<dbReference type="GO" id="GO:0020037">
    <property type="term" value="F:heme binding"/>
    <property type="evidence" value="ECO:0007669"/>
    <property type="project" value="InterPro"/>
</dbReference>
<feature type="domain" description="Cytochrome c" evidence="7">
    <location>
        <begin position="17"/>
        <end position="116"/>
    </location>
</feature>
<keyword evidence="2 6" id="KW-0349">Heme</keyword>
<dbReference type="KEGG" id="bfz:BAU07_06585"/>
<keyword evidence="4" id="KW-0249">Electron transport</keyword>
<dbReference type="Pfam" id="PF00034">
    <property type="entry name" value="Cytochrom_C"/>
    <property type="match status" value="1"/>
</dbReference>
<keyword evidence="9" id="KW-1185">Reference proteome</keyword>
<keyword evidence="1" id="KW-0813">Transport</keyword>
<evidence type="ECO:0000256" key="1">
    <source>
        <dbReference type="ARBA" id="ARBA00022448"/>
    </source>
</evidence>
<dbReference type="GO" id="GO:0009055">
    <property type="term" value="F:electron transfer activity"/>
    <property type="evidence" value="ECO:0007669"/>
    <property type="project" value="InterPro"/>
</dbReference>
<evidence type="ECO:0000256" key="5">
    <source>
        <dbReference type="ARBA" id="ARBA00023004"/>
    </source>
</evidence>
<dbReference type="InterPro" id="IPR009056">
    <property type="entry name" value="Cyt_c-like_dom"/>
</dbReference>
<dbReference type="PANTHER" id="PTHR11961">
    <property type="entry name" value="CYTOCHROME C"/>
    <property type="match status" value="1"/>
</dbReference>
<accession>A0A193GAG5</accession>
<dbReference type="Gene3D" id="1.10.760.10">
    <property type="entry name" value="Cytochrome c-like domain"/>
    <property type="match status" value="1"/>
</dbReference>
<name>A0A193GAG5_9BORD</name>
<dbReference type="AlphaFoldDB" id="A0A193GAG5"/>
<dbReference type="PRINTS" id="PR00604">
    <property type="entry name" value="CYTCHRMECIAB"/>
</dbReference>
<dbReference type="SUPFAM" id="SSF46626">
    <property type="entry name" value="Cytochrome c"/>
    <property type="match status" value="1"/>
</dbReference>
<evidence type="ECO:0000256" key="4">
    <source>
        <dbReference type="ARBA" id="ARBA00022982"/>
    </source>
</evidence>
<dbReference type="GO" id="GO:0046872">
    <property type="term" value="F:metal ion binding"/>
    <property type="evidence" value="ECO:0007669"/>
    <property type="project" value="UniProtKB-KW"/>
</dbReference>
<evidence type="ECO:0000259" key="7">
    <source>
        <dbReference type="PROSITE" id="PS51007"/>
    </source>
</evidence>
<evidence type="ECO:0000256" key="3">
    <source>
        <dbReference type="ARBA" id="ARBA00022723"/>
    </source>
</evidence>
<evidence type="ECO:0000313" key="9">
    <source>
        <dbReference type="Proteomes" id="UP000091926"/>
    </source>
</evidence>
<evidence type="ECO:0000313" key="8">
    <source>
        <dbReference type="EMBL" id="ANN76825.1"/>
    </source>
</evidence>
<dbReference type="InterPro" id="IPR036909">
    <property type="entry name" value="Cyt_c-like_dom_sf"/>
</dbReference>
<gene>
    <name evidence="8" type="ORF">BAU07_06585</name>
</gene>
<keyword evidence="3 6" id="KW-0479">Metal-binding</keyword>
<evidence type="ECO:0000256" key="2">
    <source>
        <dbReference type="ARBA" id="ARBA00022617"/>
    </source>
</evidence>
<dbReference type="EMBL" id="CP016172">
    <property type="protein sequence ID" value="ANN76825.1"/>
    <property type="molecule type" value="Genomic_DNA"/>
</dbReference>